<name>A0A7V6DNH6_9BACT</name>
<organism evidence="1">
    <name type="scientific">Desulfobacca acetoxidans</name>
    <dbReference type="NCBI Taxonomy" id="60893"/>
    <lineage>
        <taxon>Bacteria</taxon>
        <taxon>Pseudomonadati</taxon>
        <taxon>Thermodesulfobacteriota</taxon>
        <taxon>Desulfobaccia</taxon>
        <taxon>Desulfobaccales</taxon>
        <taxon>Desulfobaccaceae</taxon>
        <taxon>Desulfobacca</taxon>
    </lineage>
</organism>
<evidence type="ECO:0000313" key="1">
    <source>
        <dbReference type="EMBL" id="HHS28136.1"/>
    </source>
</evidence>
<accession>A0A7V6DNH6</accession>
<dbReference type="EMBL" id="DTGR01000008">
    <property type="protein sequence ID" value="HHS28136.1"/>
    <property type="molecule type" value="Genomic_DNA"/>
</dbReference>
<protein>
    <submittedName>
        <fullName evidence="1">Uncharacterized protein</fullName>
    </submittedName>
</protein>
<reference evidence="1" key="1">
    <citation type="journal article" date="2020" name="mSystems">
        <title>Genome- and Community-Level Interaction Insights into Carbon Utilization and Element Cycling Functions of Hydrothermarchaeota in Hydrothermal Sediment.</title>
        <authorList>
            <person name="Zhou Z."/>
            <person name="Liu Y."/>
            <person name="Xu W."/>
            <person name="Pan J."/>
            <person name="Luo Z.H."/>
            <person name="Li M."/>
        </authorList>
    </citation>
    <scope>NUCLEOTIDE SEQUENCE [LARGE SCALE GENOMIC DNA]</scope>
    <source>
        <strain evidence="1">SpSt-767</strain>
    </source>
</reference>
<sequence>MNDPVETYSGHRLHDRPLRFQRGGSWHTVVRVLARWQEPEFLCFTVLAEDGRKYTLQYSKEKDIWKVDIVRAERPVP</sequence>
<proteinExistence type="predicted"/>
<dbReference type="AlphaFoldDB" id="A0A7V6DNH6"/>
<comment type="caution">
    <text evidence="1">The sequence shown here is derived from an EMBL/GenBank/DDBJ whole genome shotgun (WGS) entry which is preliminary data.</text>
</comment>
<gene>
    <name evidence="1" type="ORF">ENV52_00335</name>
</gene>